<reference evidence="5 6" key="1">
    <citation type="submission" date="2019-04" db="EMBL/GenBank/DDBJ databases">
        <authorList>
            <consortium name="Wellcome Sanger Institute Data Sharing"/>
        </authorList>
    </citation>
    <scope>NUCLEOTIDE SEQUENCE [LARGE SCALE GENOMIC DNA]</scope>
</reference>
<reference evidence="5" key="3">
    <citation type="submission" date="2025-09" db="UniProtKB">
        <authorList>
            <consortium name="Ensembl"/>
        </authorList>
    </citation>
    <scope>IDENTIFICATION</scope>
</reference>
<dbReference type="InterPro" id="IPR036116">
    <property type="entry name" value="FN3_sf"/>
</dbReference>
<dbReference type="PANTHER" id="PTHR20859:SF85">
    <property type="entry name" value="INTERFERON ALPHA_BETA RECEPTOR 1 ISOFORM X1"/>
    <property type="match status" value="1"/>
</dbReference>
<dbReference type="AlphaFoldDB" id="A0A8C9VNH9"/>
<dbReference type="Proteomes" id="UP000694397">
    <property type="component" value="Chromosome 14"/>
</dbReference>
<feature type="domain" description="Fibronectin type-III" evidence="4">
    <location>
        <begin position="46"/>
        <end position="147"/>
    </location>
</feature>
<dbReference type="OrthoDB" id="9944680at2759"/>
<dbReference type="Gene3D" id="2.60.40.10">
    <property type="entry name" value="Immunoglobulins"/>
    <property type="match status" value="2"/>
</dbReference>
<protein>
    <recommendedName>
        <fullName evidence="4">Fibronectin type-III domain-containing protein</fullName>
    </recommendedName>
</protein>
<feature type="domain" description="Fibronectin type-III" evidence="4">
    <location>
        <begin position="151"/>
        <end position="252"/>
    </location>
</feature>
<evidence type="ECO:0000256" key="1">
    <source>
        <dbReference type="SAM" id="MobiDB-lite"/>
    </source>
</evidence>
<accession>A0A8C9VNH9</accession>
<proteinExistence type="predicted"/>
<feature type="compositionally biased region" description="Polar residues" evidence="1">
    <location>
        <begin position="372"/>
        <end position="382"/>
    </location>
</feature>
<feature type="chain" id="PRO_5034013922" description="Fibronectin type-III domain-containing protein" evidence="3">
    <location>
        <begin position="22"/>
        <end position="432"/>
    </location>
</feature>
<dbReference type="SMART" id="SM00060">
    <property type="entry name" value="FN3"/>
    <property type="match status" value="2"/>
</dbReference>
<keyword evidence="3" id="KW-0732">Signal</keyword>
<keyword evidence="6" id="KW-1185">Reference proteome</keyword>
<dbReference type="InterPro" id="IPR050650">
    <property type="entry name" value="Type-II_Cytokine-TF_Rcpt"/>
</dbReference>
<keyword evidence="2" id="KW-0472">Membrane</keyword>
<dbReference type="InterPro" id="IPR015373">
    <property type="entry name" value="Interferon/interleukin_rcp_dom"/>
</dbReference>
<feature type="signal peptide" evidence="3">
    <location>
        <begin position="1"/>
        <end position="21"/>
    </location>
</feature>
<dbReference type="InterPro" id="IPR003961">
    <property type="entry name" value="FN3_dom"/>
</dbReference>
<dbReference type="Pfam" id="PF01108">
    <property type="entry name" value="Tissue_fac"/>
    <property type="match status" value="1"/>
</dbReference>
<evidence type="ECO:0000256" key="3">
    <source>
        <dbReference type="SAM" id="SignalP"/>
    </source>
</evidence>
<evidence type="ECO:0000313" key="6">
    <source>
        <dbReference type="Proteomes" id="UP000694397"/>
    </source>
</evidence>
<organism evidence="5 6">
    <name type="scientific">Scleropages formosus</name>
    <name type="common">Asian bonytongue</name>
    <name type="synonym">Osteoglossum formosum</name>
    <dbReference type="NCBI Taxonomy" id="113540"/>
    <lineage>
        <taxon>Eukaryota</taxon>
        <taxon>Metazoa</taxon>
        <taxon>Chordata</taxon>
        <taxon>Craniata</taxon>
        <taxon>Vertebrata</taxon>
        <taxon>Euteleostomi</taxon>
        <taxon>Actinopterygii</taxon>
        <taxon>Neopterygii</taxon>
        <taxon>Teleostei</taxon>
        <taxon>Osteoglossocephala</taxon>
        <taxon>Osteoglossomorpha</taxon>
        <taxon>Osteoglossiformes</taxon>
        <taxon>Osteoglossidae</taxon>
        <taxon>Scleropages</taxon>
    </lineage>
</organism>
<dbReference type="GeneTree" id="ENSGT00940000158406"/>
<keyword evidence="2" id="KW-1133">Transmembrane helix</keyword>
<dbReference type="GeneID" id="108929004"/>
<feature type="transmembrane region" description="Helical" evidence="2">
    <location>
        <begin position="254"/>
        <end position="281"/>
    </location>
</feature>
<dbReference type="RefSeq" id="XP_018598787.1">
    <property type="nucleotide sequence ID" value="XM_018743271.2"/>
</dbReference>
<dbReference type="PROSITE" id="PS50853">
    <property type="entry name" value="FN3"/>
    <property type="match status" value="2"/>
</dbReference>
<reference evidence="5" key="2">
    <citation type="submission" date="2025-08" db="UniProtKB">
        <authorList>
            <consortium name="Ensembl"/>
        </authorList>
    </citation>
    <scope>IDENTIFICATION</scope>
</reference>
<gene>
    <name evidence="5" type="primary">LOC108929004</name>
</gene>
<dbReference type="SUPFAM" id="SSF49265">
    <property type="entry name" value="Fibronectin type III"/>
    <property type="match status" value="2"/>
</dbReference>
<sequence length="432" mass="48469">MRRSKMLFECVLSALVTAVWCVSEVSPGVLLDSDPQPHEETASATLPSPQGVTMQSLNTQYVLKWTWPHGSGGNRTVTFAAQYMPKFKLRSRNRSWSTVCENITDTQCDFSDSDLYYFGIYLLRVRASREKENSDWVQQEFCPDKDANLGPPSNVEVTPANNGLTVNISDPLTSKHTSMKDYLAYMYYSVQYWKHSTAERKEYRYLNVTRNVVTLLKLESWTLYCVKVQSRYDFYRKASTFSPQQCVETRGPTALWQILLVFLLSMALCFACILFPSVIVLKAYSLVKRTFFPSCPIPSSLQETFYDSSSSPSSDHPSLLTLESELEICLQKLEISPEVVPLEIHAADEPEGPEGLRHSRQGSGDSGVYSAEDNSGRSNNMQEPGKVAEKRMDVLLNARDVVIHSTPGGHGWNCGVPDLIAKTSQPVLDAGF</sequence>
<evidence type="ECO:0000256" key="2">
    <source>
        <dbReference type="SAM" id="Phobius"/>
    </source>
</evidence>
<evidence type="ECO:0000313" key="5">
    <source>
        <dbReference type="Ensembl" id="ENSSFOP00015062669.1"/>
    </source>
</evidence>
<dbReference type="PANTHER" id="PTHR20859">
    <property type="entry name" value="INTERFERON/INTERLEUKIN RECEPTOR"/>
    <property type="match status" value="1"/>
</dbReference>
<dbReference type="GO" id="GO:0005886">
    <property type="term" value="C:plasma membrane"/>
    <property type="evidence" value="ECO:0007669"/>
    <property type="project" value="TreeGrafter"/>
</dbReference>
<dbReference type="GO" id="GO:0004904">
    <property type="term" value="F:interferon receptor activity"/>
    <property type="evidence" value="ECO:0007669"/>
    <property type="project" value="TreeGrafter"/>
</dbReference>
<dbReference type="Pfam" id="PF09294">
    <property type="entry name" value="Interfer-bind"/>
    <property type="match status" value="1"/>
</dbReference>
<feature type="region of interest" description="Disordered" evidence="1">
    <location>
        <begin position="349"/>
        <end position="385"/>
    </location>
</feature>
<name>A0A8C9VNH9_SCLFO</name>
<dbReference type="InterPro" id="IPR013783">
    <property type="entry name" value="Ig-like_fold"/>
</dbReference>
<keyword evidence="2" id="KW-0812">Transmembrane</keyword>
<dbReference type="Ensembl" id="ENSSFOT00015039351.1">
    <property type="protein sequence ID" value="ENSSFOP00015062669.1"/>
    <property type="gene ID" value="ENSSFOG00015029318.1"/>
</dbReference>
<evidence type="ECO:0000259" key="4">
    <source>
        <dbReference type="PROSITE" id="PS50853"/>
    </source>
</evidence>
<dbReference type="CDD" id="cd00063">
    <property type="entry name" value="FN3"/>
    <property type="match status" value="1"/>
</dbReference>